<dbReference type="HOGENOM" id="CLU_053053_5_3_1"/>
<dbReference type="Pfam" id="PF00319">
    <property type="entry name" value="SRF-TF"/>
    <property type="match status" value="1"/>
</dbReference>
<dbReference type="PANTHER" id="PTHR11945:SF696">
    <property type="entry name" value="BOX PROTEIN, PUTATIVE-RELATED"/>
    <property type="match status" value="1"/>
</dbReference>
<keyword evidence="5" id="KW-0539">Nucleus</keyword>
<dbReference type="eggNOG" id="KOG0014">
    <property type="taxonomic scope" value="Eukaryota"/>
</dbReference>
<dbReference type="AlphaFoldDB" id="A0A061DH79"/>
<name>A0A061DH79_THECC</name>
<dbReference type="InterPro" id="IPR036879">
    <property type="entry name" value="TF_MADSbox_sf"/>
</dbReference>
<dbReference type="FunFam" id="3.40.1810.10:FF:000006">
    <property type="entry name" value="Agamous-like MADS-box protein AGL62"/>
    <property type="match status" value="1"/>
</dbReference>
<evidence type="ECO:0000256" key="3">
    <source>
        <dbReference type="ARBA" id="ARBA00023125"/>
    </source>
</evidence>
<dbReference type="GO" id="GO:0005634">
    <property type="term" value="C:nucleus"/>
    <property type="evidence" value="ECO:0007669"/>
    <property type="project" value="UniProtKB-SubCell"/>
</dbReference>
<keyword evidence="2" id="KW-0805">Transcription regulation</keyword>
<dbReference type="SUPFAM" id="SSF55455">
    <property type="entry name" value="SRF-like"/>
    <property type="match status" value="1"/>
</dbReference>
<feature type="compositionally biased region" description="Polar residues" evidence="7">
    <location>
        <begin position="217"/>
        <end position="226"/>
    </location>
</feature>
<evidence type="ECO:0000256" key="6">
    <source>
        <dbReference type="SAM" id="Coils"/>
    </source>
</evidence>
<dbReference type="PANTHER" id="PTHR11945">
    <property type="entry name" value="MADS BOX PROTEIN"/>
    <property type="match status" value="1"/>
</dbReference>
<evidence type="ECO:0000256" key="5">
    <source>
        <dbReference type="ARBA" id="ARBA00023242"/>
    </source>
</evidence>
<keyword evidence="6" id="KW-0175">Coiled coil</keyword>
<dbReference type="GO" id="GO:0000981">
    <property type="term" value="F:DNA-binding transcription factor activity, RNA polymerase II-specific"/>
    <property type="evidence" value="ECO:0000318"/>
    <property type="project" value="GO_Central"/>
</dbReference>
<evidence type="ECO:0000256" key="2">
    <source>
        <dbReference type="ARBA" id="ARBA00023015"/>
    </source>
</evidence>
<dbReference type="OMA" id="TMCAVEV"/>
<dbReference type="Gramene" id="EOX91804">
    <property type="protein sequence ID" value="EOX91804"/>
    <property type="gene ID" value="TCM_000878"/>
</dbReference>
<dbReference type="Gene3D" id="3.40.1810.10">
    <property type="entry name" value="Transcription factor, MADS-box"/>
    <property type="match status" value="1"/>
</dbReference>
<dbReference type="PROSITE" id="PS50066">
    <property type="entry name" value="MADS_BOX_2"/>
    <property type="match status" value="1"/>
</dbReference>
<dbReference type="PRINTS" id="PR00404">
    <property type="entry name" value="MADSDOMAIN"/>
</dbReference>
<evidence type="ECO:0000313" key="10">
    <source>
        <dbReference type="Proteomes" id="UP000026915"/>
    </source>
</evidence>
<feature type="coiled-coil region" evidence="6">
    <location>
        <begin position="111"/>
        <end position="145"/>
    </location>
</feature>
<evidence type="ECO:0000256" key="1">
    <source>
        <dbReference type="ARBA" id="ARBA00004123"/>
    </source>
</evidence>
<dbReference type="SMART" id="SM00432">
    <property type="entry name" value="MADS"/>
    <property type="match status" value="1"/>
</dbReference>
<dbReference type="GO" id="GO:0046983">
    <property type="term" value="F:protein dimerization activity"/>
    <property type="evidence" value="ECO:0007669"/>
    <property type="project" value="InterPro"/>
</dbReference>
<reference evidence="9 10" key="1">
    <citation type="journal article" date="2013" name="Genome Biol.">
        <title>The genome sequence of the most widely cultivated cacao type and its use to identify candidate genes regulating pod color.</title>
        <authorList>
            <person name="Motamayor J.C."/>
            <person name="Mockaitis K."/>
            <person name="Schmutz J."/>
            <person name="Haiminen N."/>
            <person name="Iii D.L."/>
            <person name="Cornejo O."/>
            <person name="Findley S.D."/>
            <person name="Zheng P."/>
            <person name="Utro F."/>
            <person name="Royaert S."/>
            <person name="Saski C."/>
            <person name="Jenkins J."/>
            <person name="Podicheti R."/>
            <person name="Zhao M."/>
            <person name="Scheffler B.E."/>
            <person name="Stack J.C."/>
            <person name="Feltus F.A."/>
            <person name="Mustiga G.M."/>
            <person name="Amores F."/>
            <person name="Phillips W."/>
            <person name="Marelli J.P."/>
            <person name="May G.D."/>
            <person name="Shapiro H."/>
            <person name="Ma J."/>
            <person name="Bustamante C.D."/>
            <person name="Schnell R.J."/>
            <person name="Main D."/>
            <person name="Gilbert D."/>
            <person name="Parida L."/>
            <person name="Kuhn D.N."/>
        </authorList>
    </citation>
    <scope>NUCLEOTIDE SEQUENCE [LARGE SCALE GENOMIC DNA]</scope>
    <source>
        <strain evidence="10">cv. Matina 1-6</strain>
    </source>
</reference>
<evidence type="ECO:0000259" key="8">
    <source>
        <dbReference type="PROSITE" id="PS50066"/>
    </source>
</evidence>
<feature type="domain" description="MADS-box" evidence="8">
    <location>
        <begin position="35"/>
        <end position="95"/>
    </location>
</feature>
<keyword evidence="10" id="KW-1185">Reference proteome</keyword>
<keyword evidence="3" id="KW-0238">DNA-binding</keyword>
<dbReference type="Proteomes" id="UP000026915">
    <property type="component" value="Chromosome 1"/>
</dbReference>
<evidence type="ECO:0000256" key="7">
    <source>
        <dbReference type="SAM" id="MobiDB-lite"/>
    </source>
</evidence>
<dbReference type="InParanoid" id="A0A061DH79"/>
<evidence type="ECO:0000313" key="9">
    <source>
        <dbReference type="EMBL" id="EOX91804.1"/>
    </source>
</evidence>
<dbReference type="GO" id="GO:0006357">
    <property type="term" value="P:regulation of transcription by RNA polymerase II"/>
    <property type="evidence" value="ECO:0000318"/>
    <property type="project" value="GO_Central"/>
</dbReference>
<feature type="compositionally biased region" description="Basic and acidic residues" evidence="7">
    <location>
        <begin position="228"/>
        <end position="237"/>
    </location>
</feature>
<comment type="subcellular location">
    <subcellularLocation>
        <location evidence="1">Nucleus</location>
    </subcellularLocation>
</comment>
<protein>
    <submittedName>
        <fullName evidence="9">Mads box protein, putative</fullName>
    </submittedName>
</protein>
<sequence length="237" mass="26141">MQGFSLLCTSEWSSQTKRGLVSLNCSFSMAGLSSKGRRRTQMWMIPGADARQVAFSKRRSGLFKKARELCTLCAVETALVVFSPGGKAFSFGHPGVDTIMNRLPNLSKPDLEAIQCTEAEYEASLRELNKEYSDIMEKLRAEKLRGERLKQMRMESQGQGQSLVERPVDELNLEELLTLKSMLEEFKVKLRKRMQELSVEAGALTLISAGEIDASLGGSTEGNSSGDPCDHDVGHAS</sequence>
<organism evidence="9 10">
    <name type="scientific">Theobroma cacao</name>
    <name type="common">Cacao</name>
    <name type="synonym">Cocoa</name>
    <dbReference type="NCBI Taxonomy" id="3641"/>
    <lineage>
        <taxon>Eukaryota</taxon>
        <taxon>Viridiplantae</taxon>
        <taxon>Streptophyta</taxon>
        <taxon>Embryophyta</taxon>
        <taxon>Tracheophyta</taxon>
        <taxon>Spermatophyta</taxon>
        <taxon>Magnoliopsida</taxon>
        <taxon>eudicotyledons</taxon>
        <taxon>Gunneridae</taxon>
        <taxon>Pentapetalae</taxon>
        <taxon>rosids</taxon>
        <taxon>malvids</taxon>
        <taxon>Malvales</taxon>
        <taxon>Malvaceae</taxon>
        <taxon>Byttnerioideae</taxon>
        <taxon>Theobroma</taxon>
    </lineage>
</organism>
<dbReference type="InterPro" id="IPR002100">
    <property type="entry name" value="TF_MADSbox"/>
</dbReference>
<dbReference type="GO" id="GO:0000978">
    <property type="term" value="F:RNA polymerase II cis-regulatory region sequence-specific DNA binding"/>
    <property type="evidence" value="ECO:0000318"/>
    <property type="project" value="GO_Central"/>
</dbReference>
<accession>A0A061DH79</accession>
<keyword evidence="4" id="KW-0804">Transcription</keyword>
<gene>
    <name evidence="9" type="ORF">TCM_000878</name>
</gene>
<feature type="region of interest" description="Disordered" evidence="7">
    <location>
        <begin position="217"/>
        <end position="237"/>
    </location>
</feature>
<dbReference type="EMBL" id="CM001879">
    <property type="protein sequence ID" value="EOX91804.1"/>
    <property type="molecule type" value="Genomic_DNA"/>
</dbReference>
<evidence type="ECO:0000256" key="4">
    <source>
        <dbReference type="ARBA" id="ARBA00023163"/>
    </source>
</evidence>
<proteinExistence type="predicted"/>